<dbReference type="EMBL" id="JAMRXG010000006">
    <property type="protein sequence ID" value="MCM6774980.1"/>
    <property type="molecule type" value="Genomic_DNA"/>
</dbReference>
<name>A0A9X2E7E7_9NOCA</name>
<comment type="caution">
    <text evidence="1">The sequence shown here is derived from an EMBL/GenBank/DDBJ whole genome shotgun (WGS) entry which is preliminary data.</text>
</comment>
<gene>
    <name evidence="1" type="ORF">NDR86_16005</name>
</gene>
<reference evidence="1" key="1">
    <citation type="submission" date="2022-06" db="EMBL/GenBank/DDBJ databases">
        <title>Novel species in genus nocardia.</title>
        <authorList>
            <person name="Li F."/>
        </authorList>
    </citation>
    <scope>NUCLEOTIDE SEQUENCE</scope>
    <source>
        <strain evidence="1">CDC141</strain>
    </source>
</reference>
<evidence type="ECO:0000313" key="2">
    <source>
        <dbReference type="Proteomes" id="UP001139157"/>
    </source>
</evidence>
<sequence length="250" mass="27016">MSCQWPIDRSCWPELCSPIDKQRMQYAADCAVFVLWALTGRQFGVCPVLARPCPIPDADPLLGYVPIGPGSSGYYGSPGWFPVWEGGAWRNISCGCPDRCSRTGMAVVHLPGPVRTVDAVTIAGGALADTEWALEGDYLYRTGGAQWPRQNLRAPLGEPGTWSVAYQRGYPPPPGAQTHVGQLALEFFNACSGGKCRLPKRVQTVARQGVSMQMIDPNDLFGAGLTGIDTIDLWIRAINPARLQAAPTAR</sequence>
<proteinExistence type="predicted"/>
<dbReference type="RefSeq" id="WP_251912897.1">
    <property type="nucleotide sequence ID" value="NZ_JAMRXG010000006.1"/>
</dbReference>
<protein>
    <recommendedName>
        <fullName evidence="3">Head-to-tail adaptor</fullName>
    </recommendedName>
</protein>
<accession>A0A9X2E7E7</accession>
<keyword evidence="2" id="KW-1185">Reference proteome</keyword>
<organism evidence="1 2">
    <name type="scientific">Nocardia pulmonis</name>
    <dbReference type="NCBI Taxonomy" id="2951408"/>
    <lineage>
        <taxon>Bacteria</taxon>
        <taxon>Bacillati</taxon>
        <taxon>Actinomycetota</taxon>
        <taxon>Actinomycetes</taxon>
        <taxon>Mycobacteriales</taxon>
        <taxon>Nocardiaceae</taxon>
        <taxon>Nocardia</taxon>
    </lineage>
</organism>
<evidence type="ECO:0000313" key="1">
    <source>
        <dbReference type="EMBL" id="MCM6774980.1"/>
    </source>
</evidence>
<dbReference type="Proteomes" id="UP001139157">
    <property type="component" value="Unassembled WGS sequence"/>
</dbReference>
<evidence type="ECO:0008006" key="3">
    <source>
        <dbReference type="Google" id="ProtNLM"/>
    </source>
</evidence>
<dbReference type="AlphaFoldDB" id="A0A9X2E7E7"/>